<evidence type="ECO:0000259" key="8">
    <source>
        <dbReference type="Pfam" id="PF02698"/>
    </source>
</evidence>
<dbReference type="CDD" id="cd06259">
    <property type="entry name" value="YdcF-like"/>
    <property type="match status" value="1"/>
</dbReference>
<protein>
    <submittedName>
        <fullName evidence="9">Vancomycin high temperature exclusion protein</fullName>
    </submittedName>
</protein>
<dbReference type="InterPro" id="IPR003848">
    <property type="entry name" value="DUF218"/>
</dbReference>
<dbReference type="EMBL" id="BMHM01000007">
    <property type="protein sequence ID" value="GGC98684.1"/>
    <property type="molecule type" value="Genomic_DNA"/>
</dbReference>
<dbReference type="PANTHER" id="PTHR30336:SF0">
    <property type="entry name" value="PROTEIN SANA"/>
    <property type="match status" value="1"/>
</dbReference>
<comment type="function">
    <text evidence="7">Participates in the barrier function of the cell envelope.</text>
</comment>
<evidence type="ECO:0000256" key="2">
    <source>
        <dbReference type="ARBA" id="ARBA00022475"/>
    </source>
</evidence>
<organism evidence="9 10">
    <name type="scientific">Vreelandella lutescens</name>
    <dbReference type="NCBI Taxonomy" id="1602943"/>
    <lineage>
        <taxon>Bacteria</taxon>
        <taxon>Pseudomonadati</taxon>
        <taxon>Pseudomonadota</taxon>
        <taxon>Gammaproteobacteria</taxon>
        <taxon>Oceanospirillales</taxon>
        <taxon>Halomonadaceae</taxon>
        <taxon>Vreelandella</taxon>
    </lineage>
</organism>
<evidence type="ECO:0000313" key="9">
    <source>
        <dbReference type="EMBL" id="GGC98684.1"/>
    </source>
</evidence>
<reference evidence="10" key="1">
    <citation type="journal article" date="2019" name="Int. J. Syst. Evol. Microbiol.">
        <title>The Global Catalogue of Microorganisms (GCM) 10K type strain sequencing project: providing services to taxonomists for standard genome sequencing and annotation.</title>
        <authorList>
            <consortium name="The Broad Institute Genomics Platform"/>
            <consortium name="The Broad Institute Genome Sequencing Center for Infectious Disease"/>
            <person name="Wu L."/>
            <person name="Ma J."/>
        </authorList>
    </citation>
    <scope>NUCLEOTIDE SEQUENCE [LARGE SCALE GENOMIC DNA]</scope>
    <source>
        <strain evidence="10">CGMCC 1.15122</strain>
    </source>
</reference>
<dbReference type="RefSeq" id="WP_188640456.1">
    <property type="nucleotide sequence ID" value="NZ_BMHM01000007.1"/>
</dbReference>
<keyword evidence="6" id="KW-0472">Membrane</keyword>
<evidence type="ECO:0000256" key="6">
    <source>
        <dbReference type="ARBA" id="ARBA00023136"/>
    </source>
</evidence>
<comment type="subcellular location">
    <subcellularLocation>
        <location evidence="1">Cell inner membrane</location>
        <topology evidence="1">Single-pass membrane protein</topology>
    </subcellularLocation>
</comment>
<keyword evidence="10" id="KW-1185">Reference proteome</keyword>
<comment type="caution">
    <text evidence="9">The sequence shown here is derived from an EMBL/GenBank/DDBJ whole genome shotgun (WGS) entry which is preliminary data.</text>
</comment>
<dbReference type="Pfam" id="PF02698">
    <property type="entry name" value="DUF218"/>
    <property type="match status" value="1"/>
</dbReference>
<evidence type="ECO:0000256" key="5">
    <source>
        <dbReference type="ARBA" id="ARBA00022989"/>
    </source>
</evidence>
<keyword evidence="4" id="KW-0812">Transmembrane</keyword>
<evidence type="ECO:0000256" key="4">
    <source>
        <dbReference type="ARBA" id="ARBA00022692"/>
    </source>
</evidence>
<evidence type="ECO:0000313" key="10">
    <source>
        <dbReference type="Proteomes" id="UP000597301"/>
    </source>
</evidence>
<dbReference type="Proteomes" id="UP000597301">
    <property type="component" value="Unassembled WGS sequence"/>
</dbReference>
<sequence length="279" mass="31854">MHSLLLRWIKRLLMSLGALLLLATLLFIAGNLWVLASTSRYIDGHWAQCRPTDVAIVFGTSHWTRSGLRNPHFHARMRTSARLVADQRVQHLLISGDNRTQAYNEPRAMWRDLYRRGVPAEQLTMDFAGFSTYDTMVRARDVFQLDEALLVTQSWHLPRAIFIGRALGMDVTGCIAEEQPAADEWRLRMREWVARIATLGDLYLWGREPYFLGPAEPIRLHRQESDRNAGDSESSEEGTLETTVNVDAALLLLQVRQQAVVETEGEERERLSPSNSDQN</sequence>
<keyword evidence="2" id="KW-1003">Cell membrane</keyword>
<dbReference type="PANTHER" id="PTHR30336">
    <property type="entry name" value="INNER MEMBRANE PROTEIN, PROBABLE PERMEASE"/>
    <property type="match status" value="1"/>
</dbReference>
<name>A0ABQ1PKF8_9GAMM</name>
<gene>
    <name evidence="9" type="ORF">GCM10011382_31560</name>
</gene>
<proteinExistence type="predicted"/>
<evidence type="ECO:0000256" key="3">
    <source>
        <dbReference type="ARBA" id="ARBA00022519"/>
    </source>
</evidence>
<evidence type="ECO:0000256" key="7">
    <source>
        <dbReference type="ARBA" id="ARBA00037355"/>
    </source>
</evidence>
<keyword evidence="3" id="KW-0997">Cell inner membrane</keyword>
<keyword evidence="5" id="KW-1133">Transmembrane helix</keyword>
<feature type="domain" description="DUF218" evidence="8">
    <location>
        <begin position="53"/>
        <end position="193"/>
    </location>
</feature>
<evidence type="ECO:0000256" key="1">
    <source>
        <dbReference type="ARBA" id="ARBA00004377"/>
    </source>
</evidence>
<accession>A0ABQ1PKF8</accession>
<dbReference type="InterPro" id="IPR051599">
    <property type="entry name" value="Cell_Envelope_Assoc"/>
</dbReference>